<dbReference type="InterPro" id="IPR011990">
    <property type="entry name" value="TPR-like_helical_dom_sf"/>
</dbReference>
<reference evidence="4 6" key="1">
    <citation type="journal article" date="2008" name="Science">
        <title>The Physcomitrella genome reveals evolutionary insights into the conquest of land by plants.</title>
        <authorList>
            <person name="Rensing S."/>
            <person name="Lang D."/>
            <person name="Zimmer A."/>
            <person name="Terry A."/>
            <person name="Salamov A."/>
            <person name="Shapiro H."/>
            <person name="Nishiyama T."/>
            <person name="Perroud P.-F."/>
            <person name="Lindquist E."/>
            <person name="Kamisugi Y."/>
            <person name="Tanahashi T."/>
            <person name="Sakakibara K."/>
            <person name="Fujita T."/>
            <person name="Oishi K."/>
            <person name="Shin-I T."/>
            <person name="Kuroki Y."/>
            <person name="Toyoda A."/>
            <person name="Suzuki Y."/>
            <person name="Hashimoto A."/>
            <person name="Yamaguchi K."/>
            <person name="Sugano A."/>
            <person name="Kohara Y."/>
            <person name="Fujiyama A."/>
            <person name="Anterola A."/>
            <person name="Aoki S."/>
            <person name="Ashton N."/>
            <person name="Barbazuk W.B."/>
            <person name="Barker E."/>
            <person name="Bennetzen J."/>
            <person name="Bezanilla M."/>
            <person name="Blankenship R."/>
            <person name="Cho S.H."/>
            <person name="Dutcher S."/>
            <person name="Estelle M."/>
            <person name="Fawcett J.A."/>
            <person name="Gundlach H."/>
            <person name="Hanada K."/>
            <person name="Heyl A."/>
            <person name="Hicks K.A."/>
            <person name="Hugh J."/>
            <person name="Lohr M."/>
            <person name="Mayer K."/>
            <person name="Melkozernov A."/>
            <person name="Murata T."/>
            <person name="Nelson D."/>
            <person name="Pils B."/>
            <person name="Prigge M."/>
            <person name="Reiss B."/>
            <person name="Renner T."/>
            <person name="Rombauts S."/>
            <person name="Rushton P."/>
            <person name="Sanderfoot A."/>
            <person name="Schween G."/>
            <person name="Shiu S.-H."/>
            <person name="Stueber K."/>
            <person name="Theodoulou F.L."/>
            <person name="Tu H."/>
            <person name="Van de Peer Y."/>
            <person name="Verrier P.J."/>
            <person name="Waters E."/>
            <person name="Wood A."/>
            <person name="Yang L."/>
            <person name="Cove D."/>
            <person name="Cuming A."/>
            <person name="Hasebe M."/>
            <person name="Lucas S."/>
            <person name="Mishler D.B."/>
            <person name="Reski R."/>
            <person name="Grigoriev I."/>
            <person name="Quatrano R.S."/>
            <person name="Boore J.L."/>
        </authorList>
    </citation>
    <scope>NUCLEOTIDE SEQUENCE [LARGE SCALE GENOMIC DNA]</scope>
    <source>
        <strain evidence="5 6">cv. Gransden 2004</strain>
    </source>
</reference>
<accession>A0A2K1KJX2</accession>
<reference evidence="5" key="3">
    <citation type="submission" date="2020-12" db="UniProtKB">
        <authorList>
            <consortium name="EnsemblPlants"/>
        </authorList>
    </citation>
    <scope>IDENTIFICATION</scope>
</reference>
<protein>
    <submittedName>
        <fullName evidence="4 5">Uncharacterized protein</fullName>
    </submittedName>
</protein>
<evidence type="ECO:0000256" key="2">
    <source>
        <dbReference type="ARBA" id="ARBA00022803"/>
    </source>
</evidence>
<dbReference type="SUPFAM" id="SSF48452">
    <property type="entry name" value="TPR-like"/>
    <property type="match status" value="3"/>
</dbReference>
<dbReference type="PANTHER" id="PTHR45641:SF19">
    <property type="entry name" value="NEPHROCYSTIN-3"/>
    <property type="match status" value="1"/>
</dbReference>
<dbReference type="PaxDb" id="3218-PP1S116_5V6.1"/>
<keyword evidence="1" id="KW-0677">Repeat</keyword>
<dbReference type="Gene3D" id="1.25.40.10">
    <property type="entry name" value="Tetratricopeptide repeat domain"/>
    <property type="match status" value="3"/>
</dbReference>
<dbReference type="EnsemblPlants" id="Pp3c5_16230V3.2">
    <property type="protein sequence ID" value="Pp3c5_16230V3.2"/>
    <property type="gene ID" value="Pp3c5_16230"/>
</dbReference>
<evidence type="ECO:0000256" key="1">
    <source>
        <dbReference type="ARBA" id="ARBA00022737"/>
    </source>
</evidence>
<dbReference type="Pfam" id="PF13374">
    <property type="entry name" value="TPR_10"/>
    <property type="match status" value="1"/>
</dbReference>
<dbReference type="EMBL" id="ABEU02000005">
    <property type="protein sequence ID" value="PNR54084.1"/>
    <property type="molecule type" value="Genomic_DNA"/>
</dbReference>
<dbReference type="GO" id="GO:0042802">
    <property type="term" value="F:identical protein binding"/>
    <property type="evidence" value="ECO:0007669"/>
    <property type="project" value="InterPro"/>
</dbReference>
<dbReference type="RefSeq" id="XP_024375816.1">
    <property type="nucleotide sequence ID" value="XM_024520048.2"/>
</dbReference>
<dbReference type="AlphaFoldDB" id="A0A2K1KJX2"/>
<dbReference type="InterPro" id="IPR019734">
    <property type="entry name" value="TPR_rpt"/>
</dbReference>
<evidence type="ECO:0000256" key="3">
    <source>
        <dbReference type="SAM" id="MobiDB-lite"/>
    </source>
</evidence>
<dbReference type="OrthoDB" id="771227at2759"/>
<dbReference type="SMART" id="SM00028">
    <property type="entry name" value="TPR"/>
    <property type="match status" value="8"/>
</dbReference>
<dbReference type="PANTHER" id="PTHR45641">
    <property type="entry name" value="TETRATRICOPEPTIDE REPEAT PROTEIN (AFU_ORTHOLOGUE AFUA_6G03870)"/>
    <property type="match status" value="1"/>
</dbReference>
<dbReference type="KEGG" id="ppp:112282461"/>
<evidence type="ECO:0000313" key="6">
    <source>
        <dbReference type="Proteomes" id="UP000006727"/>
    </source>
</evidence>
<organism evidence="4">
    <name type="scientific">Physcomitrium patens</name>
    <name type="common">Spreading-leaved earth moss</name>
    <name type="synonym">Physcomitrella patens</name>
    <dbReference type="NCBI Taxonomy" id="3218"/>
    <lineage>
        <taxon>Eukaryota</taxon>
        <taxon>Viridiplantae</taxon>
        <taxon>Streptophyta</taxon>
        <taxon>Embryophyta</taxon>
        <taxon>Bryophyta</taxon>
        <taxon>Bryophytina</taxon>
        <taxon>Bryopsida</taxon>
        <taxon>Funariidae</taxon>
        <taxon>Funariales</taxon>
        <taxon>Funariaceae</taxon>
        <taxon>Physcomitrium</taxon>
    </lineage>
</organism>
<dbReference type="STRING" id="3218.A0A2K1KJX2"/>
<name>A0A2K1KJX2_PHYPA</name>
<keyword evidence="6" id="KW-1185">Reference proteome</keyword>
<dbReference type="Pfam" id="PF13424">
    <property type="entry name" value="TPR_12"/>
    <property type="match status" value="4"/>
</dbReference>
<dbReference type="OMA" id="IMERNSD"/>
<gene>
    <name evidence="5" type="primary">LOC112282461</name>
    <name evidence="4" type="ORF">PHYPA_007760</name>
</gene>
<dbReference type="Gramene" id="Pp3c5_16230V3.1">
    <property type="protein sequence ID" value="Pp3c5_16230V3.1"/>
    <property type="gene ID" value="Pp3c5_16230"/>
</dbReference>
<feature type="compositionally biased region" description="Basic residues" evidence="3">
    <location>
        <begin position="102"/>
        <end position="111"/>
    </location>
</feature>
<feature type="region of interest" description="Disordered" evidence="3">
    <location>
        <begin position="102"/>
        <end position="121"/>
    </location>
</feature>
<dbReference type="Proteomes" id="UP000006727">
    <property type="component" value="Chromosome 5"/>
</dbReference>
<dbReference type="FunCoup" id="A0A2K1KJX2">
    <property type="interactions" value="607"/>
</dbReference>
<proteinExistence type="predicted"/>
<evidence type="ECO:0000313" key="5">
    <source>
        <dbReference type="EnsemblPlants" id="Pp3c5_16230V3.1"/>
    </source>
</evidence>
<sequence length="692" mass="76418">MVNAAFSMAKALGVSVSTSIARDVFAQQSRHVGAEPGIAAQIPTCSRHQPCPTTSFSSSSAQVSIIRNTFNSLKWKLEKRKTQSRLSSSSFFVELPERFSRRSSRHSRKLKQTNAKNKDGGSFLDSRLLSSALIGADGKPGSAGYSRVEIVEDDDDGTSDRMLEEQFNRFAMAMATQDSQMAQKIMREMGDAENSGAKTGTSNESTELHDQLQEFYGQVLKMIEEGDEGTARELIEANYEVVAEQLESGYHCLEQIAMLDILAQLRLCLGEFEEAEYLLDQTKDLMEIVGIDSKQPLIDRILEHMGSMYTALGKPDEGLPFYLKSIEIQEHLLGEESPLIVKSLLGLATTLTDMDDTIRAIGVYKRVLMIVEKNRGPTDESLALPLSHLGHCLLEEGRVDEAELALLRALKLVEKTFGAQDGRVGIAKCALARAKAARGAVDESISLYREGLQVMEGCTKFMDDDPSLETVRTDLAELLNFLERHDEAEELWEKNLHAKERAIGPNDSTLVVHLQNLATSYAVSGKYEKCVPLLRRSLKLTTANLGPNAPQVSVPLECLATALHHTGRQYEAEPLARQALNIREAAFGSESPIVAEACNCLASILHSMGRFEEALTLMKRVLAIQEKQIGPDSPELAQTLQLMVMLLDKLGRIGDIEPLYKRLTKISTEHGGDDVEDDDMPRRSMFGGMFTS</sequence>
<reference evidence="4 6" key="2">
    <citation type="journal article" date="2018" name="Plant J.">
        <title>The Physcomitrella patens chromosome-scale assembly reveals moss genome structure and evolution.</title>
        <authorList>
            <person name="Lang D."/>
            <person name="Ullrich K.K."/>
            <person name="Murat F."/>
            <person name="Fuchs J."/>
            <person name="Jenkins J."/>
            <person name="Haas F.B."/>
            <person name="Piednoel M."/>
            <person name="Gundlach H."/>
            <person name="Van Bel M."/>
            <person name="Meyberg R."/>
            <person name="Vives C."/>
            <person name="Morata J."/>
            <person name="Symeonidi A."/>
            <person name="Hiss M."/>
            <person name="Muchero W."/>
            <person name="Kamisugi Y."/>
            <person name="Saleh O."/>
            <person name="Blanc G."/>
            <person name="Decker E.L."/>
            <person name="van Gessel N."/>
            <person name="Grimwood J."/>
            <person name="Hayes R.D."/>
            <person name="Graham S.W."/>
            <person name="Gunter L.E."/>
            <person name="McDaniel S.F."/>
            <person name="Hoernstein S.N.W."/>
            <person name="Larsson A."/>
            <person name="Li F.W."/>
            <person name="Perroud P.F."/>
            <person name="Phillips J."/>
            <person name="Ranjan P."/>
            <person name="Rokshar D.S."/>
            <person name="Rothfels C.J."/>
            <person name="Schneider L."/>
            <person name="Shu S."/>
            <person name="Stevenson D.W."/>
            <person name="Thummler F."/>
            <person name="Tillich M."/>
            <person name="Villarreal Aguilar J.C."/>
            <person name="Widiez T."/>
            <person name="Wong G.K."/>
            <person name="Wymore A."/>
            <person name="Zhang Y."/>
            <person name="Zimmer A.D."/>
            <person name="Quatrano R.S."/>
            <person name="Mayer K.F.X."/>
            <person name="Goodstein D."/>
            <person name="Casacuberta J.M."/>
            <person name="Vandepoele K."/>
            <person name="Reski R."/>
            <person name="Cuming A.C."/>
            <person name="Tuskan G.A."/>
            <person name="Maumus F."/>
            <person name="Salse J."/>
            <person name="Schmutz J."/>
            <person name="Rensing S.A."/>
        </authorList>
    </citation>
    <scope>NUCLEOTIDE SEQUENCE [LARGE SCALE GENOMIC DNA]</scope>
    <source>
        <strain evidence="5 6">cv. Gransden 2004</strain>
    </source>
</reference>
<dbReference type="Gramene" id="Pp3c5_16230V3.2">
    <property type="protein sequence ID" value="Pp3c5_16230V3.2"/>
    <property type="gene ID" value="Pp3c5_16230"/>
</dbReference>
<evidence type="ECO:0000313" key="4">
    <source>
        <dbReference type="EMBL" id="PNR54084.1"/>
    </source>
</evidence>
<dbReference type="GeneID" id="112282461"/>
<dbReference type="EnsemblPlants" id="Pp3c5_16230V3.1">
    <property type="protein sequence ID" value="Pp3c5_16230V3.1"/>
    <property type="gene ID" value="Pp3c5_16230"/>
</dbReference>
<keyword evidence="2" id="KW-0802">TPR repeat</keyword>